<comment type="subcellular location">
    <subcellularLocation>
        <location evidence="1">Cytoplasm</location>
    </subcellularLocation>
</comment>
<dbReference type="InterPro" id="IPR045700">
    <property type="entry name" value="Rab3GAP1"/>
</dbReference>
<evidence type="ECO:0000256" key="2">
    <source>
        <dbReference type="ARBA" id="ARBA00008856"/>
    </source>
</evidence>
<dbReference type="InterPro" id="IPR026147">
    <property type="entry name" value="Rab3GAP1_conserved"/>
</dbReference>
<feature type="coiled-coil region" evidence="6">
    <location>
        <begin position="722"/>
        <end position="759"/>
    </location>
</feature>
<name>A0A8R1I284_CAEJA</name>
<evidence type="ECO:0000256" key="5">
    <source>
        <dbReference type="ARBA" id="ARBA00022490"/>
    </source>
</evidence>
<protein>
    <recommendedName>
        <fullName evidence="3">Rab3 GTPase-activating protein catalytic subunit</fullName>
    </recommendedName>
</protein>
<dbReference type="GO" id="GO:1990000">
    <property type="term" value="P:amyloid fibril formation"/>
    <property type="evidence" value="ECO:0007669"/>
    <property type="project" value="EnsemblMetazoa"/>
</dbReference>
<evidence type="ECO:0000256" key="3">
    <source>
        <dbReference type="ARBA" id="ARBA00015817"/>
    </source>
</evidence>
<evidence type="ECO:0000259" key="7">
    <source>
        <dbReference type="Pfam" id="PF13890"/>
    </source>
</evidence>
<sequence length="913" mass="105040">MDENTVFEINDFTNVTDMESFGAAFESILQKHVSFGRRPFLPNDVKYKMVVTATNFVKVGTRTVQIELLQPVANSSSEHVFNHPDDENEGENKNPEIDESIVVPFTATKEMQFHEDVFLSHDDLTVKFGVRECILISSSDDSDNFTDESQYNIIVGEIKTVIHMTGCEIPVFCYIKEKTLDFIQGYASDGNECINFTSSVLRNINKRHCNLHDLLLIFKEHLGAGSSAFHDDVRICSRFTHIVKLRKSKYHRLYTTDSFTRLANGLVDTLPFDTIQIVATWKGFRENSLTENHNYSDFDVNYASYWSVKINPSKNIFGVFDEILGVYSDNKRKQIKTDITCGDILEKHYVQQTTTNAFQKLTVNSASDVRFGNSHQSDREGTTGPVAPAIIQAWVDFIFQGHFSNDHFSDELQLMNDSNVYSKDASHNDIKIDEDLENLFNCPNISSSNDFLAPYKCAKKDTTTWRLAVALANVRVYMRSEPHAEPQLWIEFLLQLRKKYENMEDVEIVPNGIDHTLCGFSQKMQMIQLCINARKKRHAILDCAHMDKNDEFFDASETFRKNEICESDVMGRREKSSMMLIGDPELPMYLPITQDPCPLTDEMIDQRNSHLFSLEEEARVNEQMELILSDMQSFKAANPSAVFADFLRWHSPKDYNEKTETISERMLIPNNVWLRSWDNTKPVPAVNQKRIFNYTKIAEETFEQFENATLETVRQWIKPTVFAATLERMAEIESAYETLEDKKAQKVKIAKTLANATQNIVMADYNTISNYCCQSEIIHNMKIYLIHLFEKARESMEPPLPSNEDIRKAVKSLVNKTVANIWENSGLTETDYIVKPQEPIGRALAVLCQVDKITEKQLLNSERKEYIFSWILKNSAATGHKLFYRMYADLRSDKHSLYFANNSDCNFFSSSFI</sequence>
<dbReference type="GO" id="GO:0005096">
    <property type="term" value="F:GTPase activator activity"/>
    <property type="evidence" value="ECO:0007669"/>
    <property type="project" value="UniProtKB-KW"/>
</dbReference>
<dbReference type="AlphaFoldDB" id="A0A8R1I284"/>
<keyword evidence="6" id="KW-0175">Coiled coil</keyword>
<accession>A0A8R1I284</accession>
<dbReference type="PANTHER" id="PTHR21422:SF9">
    <property type="entry name" value="RAB3 GTPASE-ACTIVATING PROTEIN CATALYTIC SUBUNIT"/>
    <property type="match status" value="1"/>
</dbReference>
<evidence type="ECO:0000313" key="8">
    <source>
        <dbReference type="EnsemblMetazoa" id="CJA18705.1"/>
    </source>
</evidence>
<evidence type="ECO:0000256" key="6">
    <source>
        <dbReference type="SAM" id="Coils"/>
    </source>
</evidence>
<dbReference type="Proteomes" id="UP000005237">
    <property type="component" value="Unassembled WGS sequence"/>
</dbReference>
<organism evidence="8 9">
    <name type="scientific">Caenorhabditis japonica</name>
    <dbReference type="NCBI Taxonomy" id="281687"/>
    <lineage>
        <taxon>Eukaryota</taxon>
        <taxon>Metazoa</taxon>
        <taxon>Ecdysozoa</taxon>
        <taxon>Nematoda</taxon>
        <taxon>Chromadorea</taxon>
        <taxon>Rhabditida</taxon>
        <taxon>Rhabditina</taxon>
        <taxon>Rhabditomorpha</taxon>
        <taxon>Rhabditoidea</taxon>
        <taxon>Rhabditidae</taxon>
        <taxon>Peloderinae</taxon>
        <taxon>Caenorhabditis</taxon>
    </lineage>
</organism>
<keyword evidence="5" id="KW-0963">Cytoplasm</keyword>
<dbReference type="GO" id="GO:0006914">
    <property type="term" value="P:autophagy"/>
    <property type="evidence" value="ECO:0007669"/>
    <property type="project" value="EnsemblMetazoa"/>
</dbReference>
<dbReference type="GO" id="GO:0005737">
    <property type="term" value="C:cytoplasm"/>
    <property type="evidence" value="ECO:0007669"/>
    <property type="project" value="UniProtKB-SubCell"/>
</dbReference>
<dbReference type="PANTHER" id="PTHR21422">
    <property type="entry name" value="RAB3 GTPASE-ACTIVATING PROTEIN CATALYTIC SUBUNIT"/>
    <property type="match status" value="1"/>
</dbReference>
<reference evidence="9" key="1">
    <citation type="submission" date="2010-08" db="EMBL/GenBank/DDBJ databases">
        <authorList>
            <consortium name="Caenorhabditis japonica Sequencing Consortium"/>
            <person name="Wilson R.K."/>
        </authorList>
    </citation>
    <scope>NUCLEOTIDE SEQUENCE [LARGE SCALE GENOMIC DNA]</scope>
    <source>
        <strain evidence="9">DF5081</strain>
    </source>
</reference>
<proteinExistence type="inferred from homology"/>
<evidence type="ECO:0000313" key="9">
    <source>
        <dbReference type="Proteomes" id="UP000005237"/>
    </source>
</evidence>
<evidence type="ECO:0000256" key="4">
    <source>
        <dbReference type="ARBA" id="ARBA00022468"/>
    </source>
</evidence>
<dbReference type="EnsemblMetazoa" id="CJA18705.1">
    <property type="protein sequence ID" value="CJA18705.1"/>
    <property type="gene ID" value="WBGene00137909"/>
</dbReference>
<keyword evidence="9" id="KW-1185">Reference proteome</keyword>
<evidence type="ECO:0000256" key="1">
    <source>
        <dbReference type="ARBA" id="ARBA00004496"/>
    </source>
</evidence>
<reference evidence="8" key="2">
    <citation type="submission" date="2022-06" db="UniProtKB">
        <authorList>
            <consortium name="EnsemblMetazoa"/>
        </authorList>
    </citation>
    <scope>IDENTIFICATION</scope>
    <source>
        <strain evidence="8">DF5081</strain>
    </source>
</reference>
<comment type="similarity">
    <text evidence="2">Belongs to the Rab3-GAP catalytic subunit family.</text>
</comment>
<feature type="domain" description="Rab3GAP catalytic subunit conserved" evidence="7">
    <location>
        <begin position="571"/>
        <end position="705"/>
    </location>
</feature>
<dbReference type="Pfam" id="PF13890">
    <property type="entry name" value="Rab3-GTPase_cat"/>
    <property type="match status" value="1"/>
</dbReference>
<dbReference type="GO" id="GO:2000786">
    <property type="term" value="P:positive regulation of autophagosome assembly"/>
    <property type="evidence" value="ECO:0007669"/>
    <property type="project" value="EnsemblMetazoa"/>
</dbReference>
<keyword evidence="4" id="KW-0343">GTPase activation</keyword>